<dbReference type="Gene3D" id="1.20.5.620">
    <property type="entry name" value="F1F0 ATP synthase subunit B, membrane domain"/>
    <property type="match status" value="1"/>
</dbReference>
<keyword evidence="8 13" id="KW-0406">Ion transport</keyword>
<evidence type="ECO:0000256" key="9">
    <source>
        <dbReference type="ARBA" id="ARBA00023136"/>
    </source>
</evidence>
<gene>
    <name evidence="13" type="primary">atpF</name>
    <name evidence="16" type="ORF">L21TH_2525</name>
</gene>
<dbReference type="InterPro" id="IPR005864">
    <property type="entry name" value="ATP_synth_F0_bsu_bac"/>
</dbReference>
<keyword evidence="9 13" id="KW-0472">Membrane</keyword>
<evidence type="ECO:0000313" key="17">
    <source>
        <dbReference type="Proteomes" id="UP000013378"/>
    </source>
</evidence>
<evidence type="ECO:0000256" key="1">
    <source>
        <dbReference type="ARBA" id="ARBA00005513"/>
    </source>
</evidence>
<comment type="caution">
    <text evidence="16">The sequence shown here is derived from an EMBL/GenBank/DDBJ whole genome shotgun (WGS) entry which is preliminary data.</text>
</comment>
<keyword evidence="6 13" id="KW-0375">Hydrogen ion transport</keyword>
<comment type="subcellular location">
    <subcellularLocation>
        <location evidence="13">Cell membrane</location>
        <topology evidence="13">Single-pass membrane protein</topology>
    </subcellularLocation>
    <subcellularLocation>
        <location evidence="12">Endomembrane system</location>
        <topology evidence="12">Single-pass membrane protein</topology>
    </subcellularLocation>
</comment>
<evidence type="ECO:0000256" key="14">
    <source>
        <dbReference type="RuleBase" id="RU003848"/>
    </source>
</evidence>
<keyword evidence="15" id="KW-0175">Coiled coil</keyword>
<dbReference type="GO" id="GO:0046933">
    <property type="term" value="F:proton-transporting ATP synthase activity, rotational mechanism"/>
    <property type="evidence" value="ECO:0007669"/>
    <property type="project" value="UniProtKB-UniRule"/>
</dbReference>
<evidence type="ECO:0000256" key="15">
    <source>
        <dbReference type="SAM" id="Coils"/>
    </source>
</evidence>
<evidence type="ECO:0000256" key="5">
    <source>
        <dbReference type="ARBA" id="ARBA00022692"/>
    </source>
</evidence>
<evidence type="ECO:0000256" key="7">
    <source>
        <dbReference type="ARBA" id="ARBA00022989"/>
    </source>
</evidence>
<keyword evidence="2 13" id="KW-0813">Transport</keyword>
<dbReference type="InterPro" id="IPR050059">
    <property type="entry name" value="ATP_synthase_B_chain"/>
</dbReference>
<dbReference type="GO" id="GO:0012505">
    <property type="term" value="C:endomembrane system"/>
    <property type="evidence" value="ECO:0007669"/>
    <property type="project" value="UniProtKB-SubCell"/>
</dbReference>
<evidence type="ECO:0000256" key="11">
    <source>
        <dbReference type="ARBA" id="ARBA00025198"/>
    </source>
</evidence>
<dbReference type="RefSeq" id="WP_006317141.1">
    <property type="nucleotide sequence ID" value="NZ_ARZA01000273.1"/>
</dbReference>
<dbReference type="EMBL" id="ARZA01000273">
    <property type="protein sequence ID" value="EOC99450.1"/>
    <property type="molecule type" value="Genomic_DNA"/>
</dbReference>
<comment type="subunit">
    <text evidence="13">F-type ATPases have 2 components, F(1) - the catalytic core - and F(0) - the membrane proton channel. F(1) has five subunits: alpha(3), beta(3), gamma(1), delta(1), epsilon(1). F(0) has three main subunits: a(1), b(2) and c(10-14). The alpha and beta chains form an alternating ring which encloses part of the gamma chain. F(1) is attached to F(0) by a central stalk formed by the gamma and epsilon chains, while a peripheral stalk is formed by the delta and b chains.</text>
</comment>
<evidence type="ECO:0000256" key="8">
    <source>
        <dbReference type="ARBA" id="ARBA00023065"/>
    </source>
</evidence>
<keyword evidence="4 13" id="KW-0138">CF(0)</keyword>
<dbReference type="CDD" id="cd06503">
    <property type="entry name" value="ATP-synt_Fo_b"/>
    <property type="match status" value="1"/>
</dbReference>
<evidence type="ECO:0000256" key="12">
    <source>
        <dbReference type="ARBA" id="ARBA00037847"/>
    </source>
</evidence>
<dbReference type="SUPFAM" id="SSF81573">
    <property type="entry name" value="F1F0 ATP synthase subunit B, membrane domain"/>
    <property type="match status" value="1"/>
</dbReference>
<protein>
    <recommendedName>
        <fullName evidence="13">ATP synthase subunit b</fullName>
    </recommendedName>
    <alternativeName>
        <fullName evidence="13">ATP synthase F(0) sector subunit b</fullName>
    </alternativeName>
    <alternativeName>
        <fullName evidence="13">ATPase subunit I</fullName>
    </alternativeName>
    <alternativeName>
        <fullName evidence="13">F-type ATPase subunit b</fullName>
        <shortName evidence="13">F-ATPase subunit b</shortName>
    </alternativeName>
</protein>
<dbReference type="InterPro" id="IPR002146">
    <property type="entry name" value="ATP_synth_b/b'su_bac/chlpt"/>
</dbReference>
<feature type="transmembrane region" description="Helical" evidence="13">
    <location>
        <begin position="12"/>
        <end position="33"/>
    </location>
</feature>
<dbReference type="NCBIfam" id="TIGR01144">
    <property type="entry name" value="ATP_synt_b"/>
    <property type="match status" value="1"/>
</dbReference>
<keyword evidence="5 13" id="KW-0812">Transmembrane</keyword>
<comment type="function">
    <text evidence="11 13">F(1)F(0) ATP synthase produces ATP from ADP in the presence of a proton or sodium gradient. F-type ATPases consist of two structural domains, F(1) containing the extramembraneous catalytic core and F(0) containing the membrane proton channel, linked together by a central stalk and a peripheral stalk. During catalysis, ATP synthesis in the catalytic domain of F(1) is coupled via a rotary mechanism of the central stalk subunits to proton translocation.</text>
</comment>
<dbReference type="GO" id="GO:0045259">
    <property type="term" value="C:proton-transporting ATP synthase complex"/>
    <property type="evidence" value="ECO:0007669"/>
    <property type="project" value="UniProtKB-KW"/>
</dbReference>
<evidence type="ECO:0000256" key="6">
    <source>
        <dbReference type="ARBA" id="ARBA00022781"/>
    </source>
</evidence>
<keyword evidence="3 13" id="KW-1003">Cell membrane</keyword>
<comment type="function">
    <text evidence="13">Component of the F(0) channel, it forms part of the peripheral stalk, linking F(1) to F(0).</text>
</comment>
<keyword evidence="10 13" id="KW-0066">ATP synthesis</keyword>
<keyword evidence="17" id="KW-1185">Reference proteome</keyword>
<sequence>MPIEVRVIPDLLSVGLQWAATLVLFIVLRHFLFEPVSKFLNERRERIEGDLTEAKKEKEEAVKLKEEYQLKIEEAKQEAQSIIETGKKRAGEVREEIIADAKKEAENIVERANREIVRQREKAMEELKSEVVTIAMMAASKVVDKDLDEKSHREMINKFIDEVGESKWQN</sequence>
<comment type="similarity">
    <text evidence="1 13 14">Belongs to the ATPase B chain family.</text>
</comment>
<dbReference type="AlphaFoldDB" id="R1CL79"/>
<dbReference type="STRING" id="1304284.L21TH_2525"/>
<evidence type="ECO:0000256" key="3">
    <source>
        <dbReference type="ARBA" id="ARBA00022475"/>
    </source>
</evidence>
<dbReference type="eggNOG" id="COG0711">
    <property type="taxonomic scope" value="Bacteria"/>
</dbReference>
<keyword evidence="7 13" id="KW-1133">Transmembrane helix</keyword>
<dbReference type="GO" id="GO:0046961">
    <property type="term" value="F:proton-transporting ATPase activity, rotational mechanism"/>
    <property type="evidence" value="ECO:0007669"/>
    <property type="project" value="TreeGrafter"/>
</dbReference>
<evidence type="ECO:0000256" key="2">
    <source>
        <dbReference type="ARBA" id="ARBA00022448"/>
    </source>
</evidence>
<evidence type="ECO:0000256" key="4">
    <source>
        <dbReference type="ARBA" id="ARBA00022547"/>
    </source>
</evidence>
<evidence type="ECO:0000313" key="16">
    <source>
        <dbReference type="EMBL" id="EOC99450.1"/>
    </source>
</evidence>
<dbReference type="GO" id="GO:0005886">
    <property type="term" value="C:plasma membrane"/>
    <property type="evidence" value="ECO:0007669"/>
    <property type="project" value="UniProtKB-SubCell"/>
</dbReference>
<organism evidence="16 17">
    <name type="scientific">Caldisalinibacter kiritimatiensis</name>
    <dbReference type="NCBI Taxonomy" id="1304284"/>
    <lineage>
        <taxon>Bacteria</taxon>
        <taxon>Bacillati</taxon>
        <taxon>Bacillota</taxon>
        <taxon>Tissierellia</taxon>
        <taxon>Tissierellales</taxon>
        <taxon>Thermohalobacteraceae</taxon>
        <taxon>Caldisalinibacter</taxon>
    </lineage>
</organism>
<dbReference type="GO" id="GO:0016787">
    <property type="term" value="F:hydrolase activity"/>
    <property type="evidence" value="ECO:0007669"/>
    <property type="project" value="UniProtKB-KW"/>
</dbReference>
<evidence type="ECO:0000256" key="13">
    <source>
        <dbReference type="HAMAP-Rule" id="MF_01398"/>
    </source>
</evidence>
<dbReference type="NCBIfam" id="NF009992">
    <property type="entry name" value="PRK13461.1"/>
    <property type="match status" value="1"/>
</dbReference>
<dbReference type="Pfam" id="PF00430">
    <property type="entry name" value="ATP-synt_B"/>
    <property type="match status" value="1"/>
</dbReference>
<dbReference type="PANTHER" id="PTHR33445:SF1">
    <property type="entry name" value="ATP SYNTHASE SUBUNIT B"/>
    <property type="match status" value="1"/>
</dbReference>
<name>R1CL79_9FIRM</name>
<evidence type="ECO:0000256" key="10">
    <source>
        <dbReference type="ARBA" id="ARBA00023310"/>
    </source>
</evidence>
<dbReference type="InterPro" id="IPR028987">
    <property type="entry name" value="ATP_synth_B-like_membr_sf"/>
</dbReference>
<proteinExistence type="inferred from homology"/>
<dbReference type="HAMAP" id="MF_01398">
    <property type="entry name" value="ATP_synth_b_bprime"/>
    <property type="match status" value="1"/>
</dbReference>
<dbReference type="PANTHER" id="PTHR33445">
    <property type="entry name" value="ATP SYNTHASE SUBUNIT B', CHLOROPLASTIC"/>
    <property type="match status" value="1"/>
</dbReference>
<dbReference type="Proteomes" id="UP000013378">
    <property type="component" value="Unassembled WGS sequence"/>
</dbReference>
<accession>R1CL79</accession>
<keyword evidence="16" id="KW-0378">Hydrolase</keyword>
<feature type="coiled-coil region" evidence="15">
    <location>
        <begin position="37"/>
        <end position="129"/>
    </location>
</feature>
<reference evidence="16 17" key="1">
    <citation type="journal article" date="2015" name="Geomicrobiol. J.">
        <title>Caldisalinibacter kiritimatiensis gen. nov., sp. nov., a moderately thermohalophilic thiosulfate-reducing bacterium from a hypersaline microbial mat.</title>
        <authorList>
            <person name="Ben Hania W."/>
            <person name="Joseph M."/>
            <person name="Fiebig A."/>
            <person name="Bunk B."/>
            <person name="Klenk H.-P."/>
            <person name="Fardeau M.-L."/>
            <person name="Spring S."/>
        </authorList>
    </citation>
    <scope>NUCLEOTIDE SEQUENCE [LARGE SCALE GENOMIC DNA]</scope>
    <source>
        <strain evidence="16 17">L21-TH-D2</strain>
    </source>
</reference>